<feature type="transmembrane region" description="Helical" evidence="7">
    <location>
        <begin position="20"/>
        <end position="38"/>
    </location>
</feature>
<evidence type="ECO:0000256" key="4">
    <source>
        <dbReference type="ARBA" id="ARBA00022692"/>
    </source>
</evidence>
<evidence type="ECO:0000256" key="3">
    <source>
        <dbReference type="ARBA" id="ARBA00022475"/>
    </source>
</evidence>
<keyword evidence="6 7" id="KW-0472">Membrane</keyword>
<sequence length="114" mass="12136">MRRTAQPTTLTVTLDPYEEAAMGWLWAIIVGFVLGLIAKAVIPGKQHSPLWLTTICGMLGAIVGNAVARAVGVGATPGIDWSRHVFQLVAAIIIVAAVDALYMATLGKRKQQRA</sequence>
<name>A0ABX7TPX5_STRCY</name>
<dbReference type="EMBL" id="CP071839">
    <property type="protein sequence ID" value="QTD97678.1"/>
    <property type="molecule type" value="Genomic_DNA"/>
</dbReference>
<protein>
    <recommendedName>
        <fullName evidence="10">GlsB/YeaQ/YmgE family stress response membrane protein</fullName>
    </recommendedName>
</protein>
<proteinExistence type="inferred from homology"/>
<evidence type="ECO:0000256" key="5">
    <source>
        <dbReference type="ARBA" id="ARBA00022989"/>
    </source>
</evidence>
<dbReference type="Pfam" id="PF04226">
    <property type="entry name" value="Transgly_assoc"/>
    <property type="match status" value="1"/>
</dbReference>
<evidence type="ECO:0000313" key="9">
    <source>
        <dbReference type="Proteomes" id="UP000663908"/>
    </source>
</evidence>
<keyword evidence="5 7" id="KW-1133">Transmembrane helix</keyword>
<evidence type="ECO:0000256" key="6">
    <source>
        <dbReference type="ARBA" id="ARBA00023136"/>
    </source>
</evidence>
<dbReference type="PANTHER" id="PTHR33884:SF3">
    <property type="entry name" value="UPF0410 PROTEIN YMGE"/>
    <property type="match status" value="1"/>
</dbReference>
<reference evidence="8 9" key="1">
    <citation type="submission" date="2021-03" db="EMBL/GenBank/DDBJ databases">
        <title>Complete genome sequence of Streptomyces cyanogenus S136, producer of anticancer angucycline landomycin A.</title>
        <authorList>
            <person name="Hrab P."/>
            <person name="Ruckert C."/>
            <person name="Busche T."/>
            <person name="Ostash I."/>
            <person name="Kalinowski J."/>
            <person name="Fedorenko V."/>
            <person name="Yushchuk O."/>
            <person name="Ostash B."/>
        </authorList>
    </citation>
    <scope>NUCLEOTIDE SEQUENCE [LARGE SCALE GENOMIC DNA]</scope>
    <source>
        <strain evidence="8 9">S136</strain>
    </source>
</reference>
<organism evidence="8 9">
    <name type="scientific">Streptomyces cyanogenus</name>
    <dbReference type="NCBI Taxonomy" id="80860"/>
    <lineage>
        <taxon>Bacteria</taxon>
        <taxon>Bacillati</taxon>
        <taxon>Actinomycetota</taxon>
        <taxon>Actinomycetes</taxon>
        <taxon>Kitasatosporales</taxon>
        <taxon>Streptomycetaceae</taxon>
        <taxon>Streptomyces</taxon>
    </lineage>
</organism>
<evidence type="ECO:0000256" key="7">
    <source>
        <dbReference type="SAM" id="Phobius"/>
    </source>
</evidence>
<comment type="similarity">
    <text evidence="2">Belongs to the UPF0410 family.</text>
</comment>
<feature type="transmembrane region" description="Helical" evidence="7">
    <location>
        <begin position="84"/>
        <end position="104"/>
    </location>
</feature>
<dbReference type="Proteomes" id="UP000663908">
    <property type="component" value="Chromosome"/>
</dbReference>
<dbReference type="InterPro" id="IPR007341">
    <property type="entry name" value="Transgly_assoc"/>
</dbReference>
<evidence type="ECO:0008006" key="10">
    <source>
        <dbReference type="Google" id="ProtNLM"/>
    </source>
</evidence>
<accession>A0ABX7TPX5</accession>
<evidence type="ECO:0000313" key="8">
    <source>
        <dbReference type="EMBL" id="QTD97678.1"/>
    </source>
</evidence>
<keyword evidence="3" id="KW-1003">Cell membrane</keyword>
<feature type="transmembrane region" description="Helical" evidence="7">
    <location>
        <begin position="50"/>
        <end position="72"/>
    </location>
</feature>
<evidence type="ECO:0000256" key="1">
    <source>
        <dbReference type="ARBA" id="ARBA00004651"/>
    </source>
</evidence>
<comment type="subcellular location">
    <subcellularLocation>
        <location evidence="1">Cell membrane</location>
        <topology evidence="1">Multi-pass membrane protein</topology>
    </subcellularLocation>
</comment>
<evidence type="ECO:0000256" key="2">
    <source>
        <dbReference type="ARBA" id="ARBA00011006"/>
    </source>
</evidence>
<keyword evidence="4 7" id="KW-0812">Transmembrane</keyword>
<keyword evidence="9" id="KW-1185">Reference proteome</keyword>
<dbReference type="PANTHER" id="PTHR33884">
    <property type="entry name" value="UPF0410 PROTEIN YMGE"/>
    <property type="match status" value="1"/>
</dbReference>
<gene>
    <name evidence="8" type="ORF">S1361_10005</name>
</gene>